<keyword evidence="11" id="KW-0472">Membrane</keyword>
<feature type="domain" description="Response regulatory" evidence="13">
    <location>
        <begin position="715"/>
        <end position="831"/>
    </location>
</feature>
<keyword evidence="8" id="KW-0902">Two-component regulatory system</keyword>
<keyword evidence="3 9" id="KW-0597">Phosphoprotein</keyword>
<dbReference type="GO" id="GO:0005524">
    <property type="term" value="F:ATP binding"/>
    <property type="evidence" value="ECO:0007669"/>
    <property type="project" value="UniProtKB-KW"/>
</dbReference>
<dbReference type="Gene3D" id="1.10.287.130">
    <property type="match status" value="1"/>
</dbReference>
<evidence type="ECO:0000313" key="15">
    <source>
        <dbReference type="Proteomes" id="UP001580407"/>
    </source>
</evidence>
<dbReference type="CDD" id="cd00082">
    <property type="entry name" value="HisKA"/>
    <property type="match status" value="1"/>
</dbReference>
<dbReference type="PANTHER" id="PTHR43047:SF72">
    <property type="entry name" value="OSMOSENSING HISTIDINE PROTEIN KINASE SLN1"/>
    <property type="match status" value="1"/>
</dbReference>
<evidence type="ECO:0000259" key="12">
    <source>
        <dbReference type="PROSITE" id="PS50109"/>
    </source>
</evidence>
<dbReference type="InterPro" id="IPR004358">
    <property type="entry name" value="Sig_transdc_His_kin-like_C"/>
</dbReference>
<dbReference type="SUPFAM" id="SSF47384">
    <property type="entry name" value="Homodimeric domain of signal transducing histidine kinase"/>
    <property type="match status" value="1"/>
</dbReference>
<evidence type="ECO:0000256" key="8">
    <source>
        <dbReference type="ARBA" id="ARBA00023012"/>
    </source>
</evidence>
<keyword evidence="11" id="KW-1133">Transmembrane helix</keyword>
<keyword evidence="4" id="KW-0808">Transferase</keyword>
<dbReference type="SUPFAM" id="SSF49785">
    <property type="entry name" value="Galactose-binding domain-like"/>
    <property type="match status" value="1"/>
</dbReference>
<dbReference type="Pfam" id="PF02518">
    <property type="entry name" value="HATPase_c"/>
    <property type="match status" value="2"/>
</dbReference>
<keyword evidence="5" id="KW-0547">Nucleotide-binding</keyword>
<evidence type="ECO:0000256" key="10">
    <source>
        <dbReference type="SAM" id="MobiDB-lite"/>
    </source>
</evidence>
<dbReference type="SMART" id="SM00388">
    <property type="entry name" value="HisKA"/>
    <property type="match status" value="1"/>
</dbReference>
<sequence>MRTEKKTRTQYILILLLILGALTGMRWLWSEIFPVMNHPRAIDGVLDLRGTDLDKSPPFYLNGAWKFYPGALNTGKEPPEQGPDPVNITVPGDWGDALHPDTGSSIGYGTYRLRILMDPLQEPIGLWFRGVTTASEVEINEEMAGSIGRVAASKQEYAPKSVSYTTTYDIKGTTEIDVQVRVANFDNPNKGGIINPVRFGSQASIDIVRWNSIGLQLFIFLVLLLHEVYAFIIYAFNPKEKTLLITGLLLLITSFVVLSNYDTVLLTWFPMIHYTWAIKIKWISMLWQMPLTLLLFKKFMPVYFHNGWLRIFLAANIGFTVLLLIIPFAYVDGIVLSGLFYVLYFTAFAWFLYIIGMMVFKQQTDQDMIFLLLTSAGIISNFIWSTAEAVSDVTTVYYPVDLAIAIIGFASYWFKQYFRQSRENMELNEKLKEADRIKDQFLANTSHELRTPLHGIMNIAHHVVTKEKDRLEKNSLDDMQLLITISRRMSHLLGDLLDVVRLKEHRLVLQKESLKIQSIVPGIISMLQYMAETKPVSLHMDIPDEIPPVLADEKRLVQVFYNLLHNALKYTEEGTVSVSADIKEGRVHVHVADTGIGMDEATRARVFLPYERGAYGVNDGQGIGLGLSISKQLIELHDGALTVHSEPGRGSVFSFDLPVANEPALSMQQTSISAEQEMARGDETTAGFLLSDVTVGDKEASAAMSPPLLEESRARILAVDDDPINLKVLISILSTEPYAVVTAQSGQEALELLGTQQWDLLIADVMMPNMSGYELTLKVREQFPVSELPILLLTARSQQADIYTGFSVGASDYVTKPVDALELRYRIRALVTLRQSVHERLRMEAAYLQAQIQPHFLFNTLNSLMALGEIDTDRMIKLGEAFASYLRISFNSLNTGRLVELSHELELVKAYLYIEKVRFGDRLSIEWEVEPDIRLYLPPLTIQPLVENAVNHGLLSQQAGGTVRISITRRNDSTLVEVIDNGKGMEQEQVNRLLSAAVSEKGGIGIVNTNRRLKQLYGRGLSIVSQRGEGTTMSFEIPDARAPGPSNNENRW</sequence>
<keyword evidence="7 14" id="KW-0067">ATP-binding</keyword>
<feature type="transmembrane region" description="Helical" evidence="11">
    <location>
        <begin position="243"/>
        <end position="261"/>
    </location>
</feature>
<evidence type="ECO:0000256" key="9">
    <source>
        <dbReference type="PROSITE-ProRule" id="PRU00169"/>
    </source>
</evidence>
<feature type="region of interest" description="Disordered" evidence="10">
    <location>
        <begin position="1032"/>
        <end position="1052"/>
    </location>
</feature>
<dbReference type="EMBL" id="JBHILM010000016">
    <property type="protein sequence ID" value="MFB5682304.1"/>
    <property type="molecule type" value="Genomic_DNA"/>
</dbReference>
<gene>
    <name evidence="14" type="ORF">ACE3NQ_15365</name>
</gene>
<evidence type="ECO:0000256" key="11">
    <source>
        <dbReference type="SAM" id="Phobius"/>
    </source>
</evidence>
<dbReference type="SMART" id="SM00387">
    <property type="entry name" value="HATPase_c"/>
    <property type="match status" value="2"/>
</dbReference>
<dbReference type="PRINTS" id="PR00344">
    <property type="entry name" value="BCTRLSENSOR"/>
</dbReference>
<evidence type="ECO:0000259" key="13">
    <source>
        <dbReference type="PROSITE" id="PS50110"/>
    </source>
</evidence>
<protein>
    <recommendedName>
        <fullName evidence="2">histidine kinase</fullName>
        <ecNumber evidence="2">2.7.13.3</ecNumber>
    </recommendedName>
</protein>
<organism evidence="14 15">
    <name type="scientific">Paenibacillus terreus</name>
    <dbReference type="NCBI Taxonomy" id="1387834"/>
    <lineage>
        <taxon>Bacteria</taxon>
        <taxon>Bacillati</taxon>
        <taxon>Bacillota</taxon>
        <taxon>Bacilli</taxon>
        <taxon>Bacillales</taxon>
        <taxon>Paenibacillaceae</taxon>
        <taxon>Paenibacillus</taxon>
    </lineage>
</organism>
<feature type="transmembrane region" description="Helical" evidence="11">
    <location>
        <begin position="213"/>
        <end position="236"/>
    </location>
</feature>
<feature type="transmembrane region" description="Helical" evidence="11">
    <location>
        <begin position="308"/>
        <end position="328"/>
    </location>
</feature>
<dbReference type="SUPFAM" id="SSF52172">
    <property type="entry name" value="CheY-like"/>
    <property type="match status" value="1"/>
</dbReference>
<accession>A0ABV5B9C7</accession>
<evidence type="ECO:0000256" key="6">
    <source>
        <dbReference type="ARBA" id="ARBA00022777"/>
    </source>
</evidence>
<feature type="transmembrane region" description="Helical" evidence="11">
    <location>
        <begin position="334"/>
        <end position="356"/>
    </location>
</feature>
<dbReference type="InterPro" id="IPR005467">
    <property type="entry name" value="His_kinase_dom"/>
</dbReference>
<dbReference type="InterPro" id="IPR008979">
    <property type="entry name" value="Galactose-bd-like_sf"/>
</dbReference>
<feature type="transmembrane region" description="Helical" evidence="11">
    <location>
        <begin position="396"/>
        <end position="414"/>
    </location>
</feature>
<comment type="caution">
    <text evidence="14">The sequence shown here is derived from an EMBL/GenBank/DDBJ whole genome shotgun (WGS) entry which is preliminary data.</text>
</comment>
<comment type="catalytic activity">
    <reaction evidence="1">
        <text>ATP + protein L-histidine = ADP + protein N-phospho-L-histidine.</text>
        <dbReference type="EC" id="2.7.13.3"/>
    </reaction>
</comment>
<evidence type="ECO:0000256" key="5">
    <source>
        <dbReference type="ARBA" id="ARBA00022741"/>
    </source>
</evidence>
<dbReference type="InterPro" id="IPR010559">
    <property type="entry name" value="Sig_transdc_His_kin_internal"/>
</dbReference>
<dbReference type="SUPFAM" id="SSF55874">
    <property type="entry name" value="ATPase domain of HSP90 chaperone/DNA topoisomerase II/histidine kinase"/>
    <property type="match status" value="2"/>
</dbReference>
<feature type="transmembrane region" description="Helical" evidence="11">
    <location>
        <begin position="12"/>
        <end position="29"/>
    </location>
</feature>
<dbReference type="InterPro" id="IPR001789">
    <property type="entry name" value="Sig_transdc_resp-reg_receiver"/>
</dbReference>
<dbReference type="InterPro" id="IPR003594">
    <property type="entry name" value="HATPase_dom"/>
</dbReference>
<dbReference type="Gene3D" id="2.60.120.260">
    <property type="entry name" value="Galactose-binding domain-like"/>
    <property type="match status" value="1"/>
</dbReference>
<dbReference type="PROSITE" id="PS50109">
    <property type="entry name" value="HIS_KIN"/>
    <property type="match status" value="2"/>
</dbReference>
<feature type="domain" description="Histidine kinase" evidence="12">
    <location>
        <begin position="942"/>
        <end position="1041"/>
    </location>
</feature>
<evidence type="ECO:0000256" key="3">
    <source>
        <dbReference type="ARBA" id="ARBA00022553"/>
    </source>
</evidence>
<dbReference type="InterPro" id="IPR036097">
    <property type="entry name" value="HisK_dim/P_sf"/>
</dbReference>
<proteinExistence type="predicted"/>
<dbReference type="SMART" id="SM00448">
    <property type="entry name" value="REC"/>
    <property type="match status" value="1"/>
</dbReference>
<feature type="transmembrane region" description="Helical" evidence="11">
    <location>
        <begin position="368"/>
        <end position="384"/>
    </location>
</feature>
<dbReference type="Pfam" id="PF00512">
    <property type="entry name" value="HisKA"/>
    <property type="match status" value="1"/>
</dbReference>
<dbReference type="EC" id="2.7.13.3" evidence="2"/>
<feature type="modified residue" description="4-aspartylphosphate" evidence="9">
    <location>
        <position position="764"/>
    </location>
</feature>
<feature type="transmembrane region" description="Helical" evidence="11">
    <location>
        <begin position="273"/>
        <end position="296"/>
    </location>
</feature>
<dbReference type="InterPro" id="IPR011006">
    <property type="entry name" value="CheY-like_superfamily"/>
</dbReference>
<keyword evidence="6" id="KW-0418">Kinase</keyword>
<dbReference type="PROSITE" id="PS50110">
    <property type="entry name" value="RESPONSE_REGULATORY"/>
    <property type="match status" value="1"/>
</dbReference>
<evidence type="ECO:0000313" key="14">
    <source>
        <dbReference type="EMBL" id="MFB5682304.1"/>
    </source>
</evidence>
<dbReference type="CDD" id="cd17574">
    <property type="entry name" value="REC_OmpR"/>
    <property type="match status" value="1"/>
</dbReference>
<dbReference type="Pfam" id="PF06580">
    <property type="entry name" value="His_kinase"/>
    <property type="match status" value="1"/>
</dbReference>
<dbReference type="PANTHER" id="PTHR43047">
    <property type="entry name" value="TWO-COMPONENT HISTIDINE PROTEIN KINASE"/>
    <property type="match status" value="1"/>
</dbReference>
<feature type="domain" description="Histidine kinase" evidence="12">
    <location>
        <begin position="444"/>
        <end position="661"/>
    </location>
</feature>
<dbReference type="Proteomes" id="UP001580407">
    <property type="component" value="Unassembled WGS sequence"/>
</dbReference>
<name>A0ABV5B9C7_9BACL</name>
<keyword evidence="15" id="KW-1185">Reference proteome</keyword>
<dbReference type="Gene3D" id="3.30.565.10">
    <property type="entry name" value="Histidine kinase-like ATPase, C-terminal domain"/>
    <property type="match status" value="2"/>
</dbReference>
<dbReference type="Gene3D" id="3.40.50.2300">
    <property type="match status" value="1"/>
</dbReference>
<dbReference type="InterPro" id="IPR036890">
    <property type="entry name" value="HATPase_C_sf"/>
</dbReference>
<evidence type="ECO:0000256" key="4">
    <source>
        <dbReference type="ARBA" id="ARBA00022679"/>
    </source>
</evidence>
<dbReference type="InterPro" id="IPR003661">
    <property type="entry name" value="HisK_dim/P_dom"/>
</dbReference>
<dbReference type="Pfam" id="PF00072">
    <property type="entry name" value="Response_reg"/>
    <property type="match status" value="1"/>
</dbReference>
<reference evidence="14 15" key="1">
    <citation type="submission" date="2024-09" db="EMBL/GenBank/DDBJ databases">
        <authorList>
            <person name="Ruan L."/>
        </authorList>
    </citation>
    <scope>NUCLEOTIDE SEQUENCE [LARGE SCALE GENOMIC DNA]</scope>
    <source>
        <strain evidence="14 15">D33</strain>
    </source>
</reference>
<evidence type="ECO:0000256" key="7">
    <source>
        <dbReference type="ARBA" id="ARBA00022840"/>
    </source>
</evidence>
<evidence type="ECO:0000256" key="1">
    <source>
        <dbReference type="ARBA" id="ARBA00000085"/>
    </source>
</evidence>
<keyword evidence="11" id="KW-0812">Transmembrane</keyword>
<evidence type="ECO:0000256" key="2">
    <source>
        <dbReference type="ARBA" id="ARBA00012438"/>
    </source>
</evidence>